<dbReference type="Gene3D" id="3.20.20.140">
    <property type="entry name" value="Metal-dependent hydrolases"/>
    <property type="match status" value="1"/>
</dbReference>
<dbReference type="EMBL" id="PEXA01000049">
    <property type="protein sequence ID" value="PIU33148.1"/>
    <property type="molecule type" value="Genomic_DNA"/>
</dbReference>
<dbReference type="GO" id="GO:0004386">
    <property type="term" value="F:helicase activity"/>
    <property type="evidence" value="ECO:0007669"/>
    <property type="project" value="UniProtKB-KW"/>
</dbReference>
<name>A0A2M6YPT2_9BACT</name>
<protein>
    <submittedName>
        <fullName evidence="1">DNA helicase UvrD</fullName>
    </submittedName>
</protein>
<keyword evidence="1" id="KW-0547">Nucleotide-binding</keyword>
<evidence type="ECO:0000313" key="1">
    <source>
        <dbReference type="EMBL" id="PIU33148.1"/>
    </source>
</evidence>
<dbReference type="AlphaFoldDB" id="A0A2M6YPT2"/>
<dbReference type="Proteomes" id="UP000229559">
    <property type="component" value="Unassembled WGS sequence"/>
</dbReference>
<keyword evidence="1" id="KW-0067">ATP-binding</keyword>
<organism evidence="1 2">
    <name type="scientific">Candidatus Shapirobacteria bacterium CG07_land_8_20_14_0_80_39_12</name>
    <dbReference type="NCBI Taxonomy" id="1974480"/>
    <lineage>
        <taxon>Bacteria</taxon>
        <taxon>Candidatus Shapironibacteriota</taxon>
    </lineage>
</organism>
<dbReference type="PANTHER" id="PTHR40084">
    <property type="entry name" value="PHOSPHOHYDROLASE, PHP FAMILY"/>
    <property type="match status" value="1"/>
</dbReference>
<dbReference type="CDD" id="cd19067">
    <property type="entry name" value="PfuEndoQ-like"/>
    <property type="match status" value="1"/>
</dbReference>
<reference evidence="2" key="1">
    <citation type="submission" date="2017-09" db="EMBL/GenBank/DDBJ databases">
        <title>Depth-based differentiation of microbial function through sediment-hosted aquifers and enrichment of novel symbionts in the deep terrestrial subsurface.</title>
        <authorList>
            <person name="Probst A.J."/>
            <person name="Ladd B."/>
            <person name="Jarett J.K."/>
            <person name="Geller-Mcgrath D.E."/>
            <person name="Sieber C.M.K."/>
            <person name="Emerson J.B."/>
            <person name="Anantharaman K."/>
            <person name="Thomas B.C."/>
            <person name="Malmstrom R."/>
            <person name="Stieglmeier M."/>
            <person name="Klingl A."/>
            <person name="Woyke T."/>
            <person name="Ryan C.M."/>
            <person name="Banfield J.F."/>
        </authorList>
    </citation>
    <scope>NUCLEOTIDE SEQUENCE [LARGE SCALE GENOMIC DNA]</scope>
</reference>
<keyword evidence="1" id="KW-0378">Hydrolase</keyword>
<keyword evidence="1" id="KW-0347">Helicase</keyword>
<evidence type="ECO:0000313" key="2">
    <source>
        <dbReference type="Proteomes" id="UP000229559"/>
    </source>
</evidence>
<dbReference type="PANTHER" id="PTHR40084:SF1">
    <property type="entry name" value="PHOSPHOTRANSFERASE"/>
    <property type="match status" value="1"/>
</dbReference>
<sequence length="423" mass="47851">MEVIADLHLHSKYSRAVSQNMIIPQISLWAAKKGIGLVGTADFTHPLWFRELKENLKEVGEGVYRAKNPPEGRLNPLFLLTTEISSIYTQEGRSHRIHNLILAPNLNIVEEINNKLRSRGVNLMSDGRPISGLSTPQICEIVFSVSNDCLVIPAHIWTPWYSLYGSNSGFDSIKECFGEFADQIKAIETGLSSDPAMNWRITELDKRSILSFSDAHSTPKLGREATVFEVEDVKKLKYEDIRQAIINNKIAYTIEFYPEEGKYHWTGHRLCQVKQSPEQTAKLGTICPVCGRKLTVGVMHRVEELASRPDDYRPENRPPYFMIVPLLEILAEVMESSVSSQVVIGRYEQMLEKFGSEFEVLLKTPVEFIAQSFGEKTADAVNKVRKGQIFVDPGYDGVFGTVKIWSSSDEEEKKGEKEQMSLF</sequence>
<comment type="caution">
    <text evidence="1">The sequence shown here is derived from an EMBL/GenBank/DDBJ whole genome shotgun (WGS) entry which is preliminary data.</text>
</comment>
<gene>
    <name evidence="1" type="ORF">COT04_01600</name>
</gene>
<proteinExistence type="predicted"/>
<dbReference type="SUPFAM" id="SSF89550">
    <property type="entry name" value="PHP domain-like"/>
    <property type="match status" value="1"/>
</dbReference>
<accession>A0A2M6YPT2</accession>
<dbReference type="InterPro" id="IPR016195">
    <property type="entry name" value="Pol/histidinol_Pase-like"/>
</dbReference>